<evidence type="ECO:0000256" key="7">
    <source>
        <dbReference type="ARBA" id="ARBA00023125"/>
    </source>
</evidence>
<evidence type="ECO:0000256" key="9">
    <source>
        <dbReference type="ARBA" id="ARBA00023242"/>
    </source>
</evidence>
<comment type="subcellular location">
    <subcellularLocation>
        <location evidence="1">Nucleus</location>
    </subcellularLocation>
</comment>
<keyword evidence="8" id="KW-0804">Transcription</keyword>
<evidence type="ECO:0000256" key="10">
    <source>
        <dbReference type="PROSITE-ProRule" id="PRU00042"/>
    </source>
</evidence>
<keyword evidence="4 10" id="KW-0863">Zinc-finger</keyword>
<dbReference type="Proteomes" id="UP000248484">
    <property type="component" value="Chromosome 14"/>
</dbReference>
<dbReference type="GO" id="GO:0003677">
    <property type="term" value="F:DNA binding"/>
    <property type="evidence" value="ECO:0007669"/>
    <property type="project" value="UniProtKB-KW"/>
</dbReference>
<dbReference type="PROSITE" id="PS00028">
    <property type="entry name" value="ZINC_FINGER_C2H2_1"/>
    <property type="match status" value="10"/>
</dbReference>
<evidence type="ECO:0000256" key="6">
    <source>
        <dbReference type="ARBA" id="ARBA00023015"/>
    </source>
</evidence>
<dbReference type="AlphaFoldDB" id="A0A455C1J6"/>
<gene>
    <name evidence="14" type="primary">ZNF341</name>
</gene>
<dbReference type="RefSeq" id="XP_028355259.1">
    <property type="nucleotide sequence ID" value="XM_028499458.1"/>
</dbReference>
<keyword evidence="9" id="KW-0539">Nucleus</keyword>
<dbReference type="FunFam" id="3.30.160.60:FF:000618">
    <property type="entry name" value="zinc finger protein 341 isoform X1"/>
    <property type="match status" value="1"/>
</dbReference>
<proteinExistence type="predicted"/>
<feature type="domain" description="C2H2-type" evidence="12">
    <location>
        <begin position="652"/>
        <end position="679"/>
    </location>
</feature>
<dbReference type="CTD" id="84905"/>
<dbReference type="Gene3D" id="3.30.160.60">
    <property type="entry name" value="Classic Zinc Finger"/>
    <property type="match status" value="8"/>
</dbReference>
<feature type="domain" description="C2H2-type" evidence="12">
    <location>
        <begin position="414"/>
        <end position="441"/>
    </location>
</feature>
<dbReference type="FunFam" id="3.30.160.60:FF:000679">
    <property type="entry name" value="Zinc finger protein 341"/>
    <property type="match status" value="1"/>
</dbReference>
<feature type="region of interest" description="Disordered" evidence="11">
    <location>
        <begin position="233"/>
        <end position="285"/>
    </location>
</feature>
<evidence type="ECO:0000256" key="3">
    <source>
        <dbReference type="ARBA" id="ARBA00022737"/>
    </source>
</evidence>
<protein>
    <submittedName>
        <fullName evidence="14">Zinc finger protein 341 isoform X4</fullName>
    </submittedName>
</protein>
<dbReference type="FunFam" id="3.30.160.60:FF:001263">
    <property type="entry name" value="zinc finger protein 341 isoform X1"/>
    <property type="match status" value="1"/>
</dbReference>
<name>A0A455C1J6_PHYMC</name>
<evidence type="ECO:0000259" key="12">
    <source>
        <dbReference type="PROSITE" id="PS50157"/>
    </source>
</evidence>
<evidence type="ECO:0000256" key="2">
    <source>
        <dbReference type="ARBA" id="ARBA00022723"/>
    </source>
</evidence>
<feature type="compositionally biased region" description="Pro residues" evidence="11">
    <location>
        <begin position="751"/>
        <end position="764"/>
    </location>
</feature>
<feature type="domain" description="C2H2-type" evidence="12">
    <location>
        <begin position="442"/>
        <end position="471"/>
    </location>
</feature>
<feature type="compositionally biased region" description="Polar residues" evidence="11">
    <location>
        <begin position="377"/>
        <end position="387"/>
    </location>
</feature>
<dbReference type="GeneID" id="102993202"/>
<dbReference type="GO" id="GO:0045893">
    <property type="term" value="P:positive regulation of DNA-templated transcription"/>
    <property type="evidence" value="ECO:0007669"/>
    <property type="project" value="UniProtKB-ARBA"/>
</dbReference>
<evidence type="ECO:0000256" key="8">
    <source>
        <dbReference type="ARBA" id="ARBA00023163"/>
    </source>
</evidence>
<feature type="domain" description="C2H2-type" evidence="12">
    <location>
        <begin position="509"/>
        <end position="538"/>
    </location>
</feature>
<dbReference type="SUPFAM" id="SSF57667">
    <property type="entry name" value="beta-beta-alpha zinc fingers"/>
    <property type="match status" value="7"/>
</dbReference>
<evidence type="ECO:0000256" key="11">
    <source>
        <dbReference type="SAM" id="MobiDB-lite"/>
    </source>
</evidence>
<evidence type="ECO:0000313" key="14">
    <source>
        <dbReference type="RefSeq" id="XP_028355259.1"/>
    </source>
</evidence>
<feature type="domain" description="C2H2-type" evidence="12">
    <location>
        <begin position="535"/>
        <end position="557"/>
    </location>
</feature>
<dbReference type="GO" id="GO:0005634">
    <property type="term" value="C:nucleus"/>
    <property type="evidence" value="ECO:0007669"/>
    <property type="project" value="UniProtKB-SubCell"/>
</dbReference>
<feature type="region of interest" description="Disordered" evidence="11">
    <location>
        <begin position="1"/>
        <end position="51"/>
    </location>
</feature>
<dbReference type="InterPro" id="IPR013087">
    <property type="entry name" value="Znf_C2H2_type"/>
</dbReference>
<keyword evidence="3" id="KW-0677">Repeat</keyword>
<keyword evidence="7" id="KW-0238">DNA-binding</keyword>
<feature type="region of interest" description="Disordered" evidence="11">
    <location>
        <begin position="700"/>
        <end position="764"/>
    </location>
</feature>
<dbReference type="PANTHER" id="PTHR24379:SF121">
    <property type="entry name" value="C2H2-TYPE DOMAIN-CONTAINING PROTEIN"/>
    <property type="match status" value="1"/>
</dbReference>
<dbReference type="PANTHER" id="PTHR24379">
    <property type="entry name" value="KRAB AND ZINC FINGER DOMAIN-CONTAINING"/>
    <property type="match status" value="1"/>
</dbReference>
<dbReference type="FunFam" id="3.30.160.60:FF:001225">
    <property type="entry name" value="zinc finger protein 341 isoform X2"/>
    <property type="match status" value="1"/>
</dbReference>
<feature type="domain" description="C2H2-type" evidence="12">
    <location>
        <begin position="563"/>
        <end position="590"/>
    </location>
</feature>
<dbReference type="FunFam" id="3.30.160.60:FF:000611">
    <property type="entry name" value="zinc finger protein 341 isoform X1"/>
    <property type="match status" value="1"/>
</dbReference>
<dbReference type="PROSITE" id="PS50157">
    <property type="entry name" value="ZINC_FINGER_C2H2_2"/>
    <property type="match status" value="12"/>
</dbReference>
<dbReference type="FunFam" id="3.30.160.60:FF:002200">
    <property type="entry name" value="zinc finger protein 341 isoform X1"/>
    <property type="match status" value="1"/>
</dbReference>
<evidence type="ECO:0000256" key="1">
    <source>
        <dbReference type="ARBA" id="ARBA00004123"/>
    </source>
</evidence>
<sequence>MLGVPRAIPGFPGWWTGSEEKGGRPLAAPTPPPPRLPQCSRSPASGSSGIGSKMAQTIFEALEGMDNQTVLAVQSLLDGQGAVPDPTGQSVNAPPAIQPLDDEDVFLCGKCKKQFNSLPAFMTHKREQCQGSAPPLATVSLATNSIYTPSAAPTAVQQAPPPANRQISTYITVPPSPLIQTLVQGNILVSDDVLMSAMSAFTSLDQPMPQGPPPVQVPNQCVEAPVYPTPQVYSPGKQGFKPKGPNPAAPMTSATRGAVATFDSPPSLKTRRTKGSSGLPEAAGKPKAQKLKCSYCDKSFTKNFDLQQHIRSHTGEKPFQCIACGRAFAQKSNVKKHMQTHKVWPPGRSGGTVSRNSVTVQVMALNPSRQEDEDSTGLGQTLSSAPQPQALPTAGGEEGDKLEAKQVVLIDSSYLCQFCPSKFSTYFQLKSHMTQHKNEQVYKCVVKSCAQTFPKLDTFLEHIKSHQEELSYRCHLCGKDFPSLYDLGVHQYSHSLLPQHSPKKDSAVYKCVKCVNKYSTPEALEHHLQTATHNFPCPHCQKVFPCERYLRRHLPTHGSGGRFKCQVCKKFFRREHYLKLHAHIHSGEKPYKCSVCESAFNRKDKLKRHMLIHEPFKKYKCPFSTHTGCSKEFNRPDKLKAHILSHSGMKLHKCALCSKSFSRRAHLAEHQRAHTGNYKFRCAGCAKGFSRHKYLKDHRCRLGPQKDKDLQARRPPRRRAAPRSGSTGGRKVVTPMPDPLELEELKDTGPGPVPEAAPGKPPFSEPDAVLSIVVGGTVGGEPELVVPGHAEGLGSNLALAELQAGAEGPCAMLAVPVYIQASE</sequence>
<dbReference type="GO" id="GO:0008270">
    <property type="term" value="F:zinc ion binding"/>
    <property type="evidence" value="ECO:0007669"/>
    <property type="project" value="UniProtKB-KW"/>
</dbReference>
<feature type="domain" description="C2H2-type" evidence="12">
    <location>
        <begin position="319"/>
        <end position="346"/>
    </location>
</feature>
<organism evidence="13 14">
    <name type="scientific">Physeter macrocephalus</name>
    <name type="common">Sperm whale</name>
    <name type="synonym">Physeter catodon</name>
    <dbReference type="NCBI Taxonomy" id="9755"/>
    <lineage>
        <taxon>Eukaryota</taxon>
        <taxon>Metazoa</taxon>
        <taxon>Chordata</taxon>
        <taxon>Craniata</taxon>
        <taxon>Vertebrata</taxon>
        <taxon>Euteleostomi</taxon>
        <taxon>Mammalia</taxon>
        <taxon>Eutheria</taxon>
        <taxon>Laurasiatheria</taxon>
        <taxon>Artiodactyla</taxon>
        <taxon>Whippomorpha</taxon>
        <taxon>Cetacea</taxon>
        <taxon>Odontoceti</taxon>
        <taxon>Physeteridae</taxon>
        <taxon>Physeter</taxon>
    </lineage>
</organism>
<feature type="domain" description="C2H2-type" evidence="12">
    <location>
        <begin position="106"/>
        <end position="134"/>
    </location>
</feature>
<dbReference type="Pfam" id="PF00096">
    <property type="entry name" value="zf-C2H2"/>
    <property type="match status" value="5"/>
</dbReference>
<dbReference type="InterPro" id="IPR036236">
    <property type="entry name" value="Znf_C2H2_sf"/>
</dbReference>
<dbReference type="GO" id="GO:0003700">
    <property type="term" value="F:DNA-binding transcription factor activity"/>
    <property type="evidence" value="ECO:0007669"/>
    <property type="project" value="UniProtKB-ARBA"/>
</dbReference>
<evidence type="ECO:0000256" key="5">
    <source>
        <dbReference type="ARBA" id="ARBA00022833"/>
    </source>
</evidence>
<feature type="domain" description="C2H2-type" evidence="12">
    <location>
        <begin position="472"/>
        <end position="495"/>
    </location>
</feature>
<keyword evidence="2" id="KW-0479">Metal-binding</keyword>
<evidence type="ECO:0000313" key="13">
    <source>
        <dbReference type="Proteomes" id="UP000248484"/>
    </source>
</evidence>
<dbReference type="FunFam" id="3.30.160.60:FF:001132">
    <property type="entry name" value="Zinc finger protein 341"/>
    <property type="match status" value="1"/>
</dbReference>
<evidence type="ECO:0000256" key="4">
    <source>
        <dbReference type="ARBA" id="ARBA00022771"/>
    </source>
</evidence>
<dbReference type="Pfam" id="PF13912">
    <property type="entry name" value="zf-C2H2_6"/>
    <property type="match status" value="2"/>
</dbReference>
<dbReference type="FunFam" id="3.30.160.60:FF:001031">
    <property type="entry name" value="zinc finger protein 341 isoform X1"/>
    <property type="match status" value="1"/>
</dbReference>
<keyword evidence="6" id="KW-0805">Transcription regulation</keyword>
<keyword evidence="5" id="KW-0862">Zinc</keyword>
<feature type="domain" description="C2H2-type" evidence="12">
    <location>
        <begin position="591"/>
        <end position="618"/>
    </location>
</feature>
<dbReference type="SMART" id="SM00355">
    <property type="entry name" value="ZnF_C2H2"/>
    <property type="match status" value="12"/>
</dbReference>
<feature type="region of interest" description="Disordered" evidence="11">
    <location>
        <begin position="366"/>
        <end position="398"/>
    </location>
</feature>
<accession>A0A455C1J6</accession>
<reference evidence="14" key="1">
    <citation type="submission" date="2025-08" db="UniProtKB">
        <authorList>
            <consortium name="RefSeq"/>
        </authorList>
    </citation>
    <scope>IDENTIFICATION</scope>
    <source>
        <tissue evidence="14">Muscle</tissue>
    </source>
</reference>
<keyword evidence="13" id="KW-1185">Reference proteome</keyword>
<feature type="domain" description="C2H2-type" evidence="12">
    <location>
        <begin position="291"/>
        <end position="318"/>
    </location>
</feature>
<feature type="domain" description="C2H2-type" evidence="12">
    <location>
        <begin position="619"/>
        <end position="651"/>
    </location>
</feature>